<accession>A0A9W7W4H2</accession>
<feature type="domain" description="Ubiquitin-like protease family profile" evidence="5">
    <location>
        <begin position="548"/>
        <end position="698"/>
    </location>
</feature>
<dbReference type="SUPFAM" id="SSF54001">
    <property type="entry name" value="Cysteine proteinases"/>
    <property type="match status" value="1"/>
</dbReference>
<name>A0A9W7W4H2_9PEZI</name>
<dbReference type="EMBL" id="RIBY02000835">
    <property type="protein sequence ID" value="KAH9836855.1"/>
    <property type="molecule type" value="Genomic_DNA"/>
</dbReference>
<organism evidence="6 7">
    <name type="scientific">Teratosphaeria destructans</name>
    <dbReference type="NCBI Taxonomy" id="418781"/>
    <lineage>
        <taxon>Eukaryota</taxon>
        <taxon>Fungi</taxon>
        <taxon>Dikarya</taxon>
        <taxon>Ascomycota</taxon>
        <taxon>Pezizomycotina</taxon>
        <taxon>Dothideomycetes</taxon>
        <taxon>Dothideomycetidae</taxon>
        <taxon>Mycosphaerellales</taxon>
        <taxon>Teratosphaeriaceae</taxon>
        <taxon>Teratosphaeria</taxon>
    </lineage>
</organism>
<feature type="compositionally biased region" description="Polar residues" evidence="4">
    <location>
        <begin position="406"/>
        <end position="427"/>
    </location>
</feature>
<dbReference type="Gene3D" id="3.40.395.10">
    <property type="entry name" value="Adenoviral Proteinase, Chain A"/>
    <property type="match status" value="1"/>
</dbReference>
<proteinExistence type="inferred from homology"/>
<evidence type="ECO:0000259" key="5">
    <source>
        <dbReference type="PROSITE" id="PS50600"/>
    </source>
</evidence>
<gene>
    <name evidence="6" type="ORF">Tdes44962_MAKER08446</name>
</gene>
<protein>
    <recommendedName>
        <fullName evidence="5">Ubiquitin-like protease family profile domain-containing protein</fullName>
    </recommendedName>
</protein>
<reference evidence="6 7" key="2">
    <citation type="journal article" date="2021" name="Curr. Genet.">
        <title>Genetic response to nitrogen starvation in the aggressive Eucalyptus foliar pathogen Teratosphaeria destructans.</title>
        <authorList>
            <person name="Havenga M."/>
            <person name="Wingfield B.D."/>
            <person name="Wingfield M.J."/>
            <person name="Dreyer L.L."/>
            <person name="Roets F."/>
            <person name="Aylward J."/>
        </authorList>
    </citation>
    <scope>NUCLEOTIDE SEQUENCE [LARGE SCALE GENOMIC DNA]</scope>
    <source>
        <strain evidence="6">CMW44962</strain>
    </source>
</reference>
<dbReference type="InterPro" id="IPR038765">
    <property type="entry name" value="Papain-like_cys_pep_sf"/>
</dbReference>
<dbReference type="PROSITE" id="PS50600">
    <property type="entry name" value="ULP_PROTEASE"/>
    <property type="match status" value="1"/>
</dbReference>
<dbReference type="GO" id="GO:0019783">
    <property type="term" value="F:ubiquitin-like protein peptidase activity"/>
    <property type="evidence" value="ECO:0007669"/>
    <property type="project" value="UniProtKB-ARBA"/>
</dbReference>
<evidence type="ECO:0000256" key="3">
    <source>
        <dbReference type="ARBA" id="ARBA00022801"/>
    </source>
</evidence>
<dbReference type="GO" id="GO:0006508">
    <property type="term" value="P:proteolysis"/>
    <property type="evidence" value="ECO:0007669"/>
    <property type="project" value="UniProtKB-KW"/>
</dbReference>
<evidence type="ECO:0000313" key="6">
    <source>
        <dbReference type="EMBL" id="KAH9836855.1"/>
    </source>
</evidence>
<comment type="similarity">
    <text evidence="1">Belongs to the peptidase C48 family.</text>
</comment>
<keyword evidence="3" id="KW-0378">Hydrolase</keyword>
<feature type="compositionally biased region" description="Polar residues" evidence="4">
    <location>
        <begin position="299"/>
        <end position="312"/>
    </location>
</feature>
<feature type="region of interest" description="Disordered" evidence="4">
    <location>
        <begin position="336"/>
        <end position="450"/>
    </location>
</feature>
<feature type="region of interest" description="Disordered" evidence="4">
    <location>
        <begin position="1"/>
        <end position="23"/>
    </location>
</feature>
<comment type="caution">
    <text evidence="6">The sequence shown here is derived from an EMBL/GenBank/DDBJ whole genome shotgun (WGS) entry which is preliminary data.</text>
</comment>
<evidence type="ECO:0000256" key="2">
    <source>
        <dbReference type="ARBA" id="ARBA00022670"/>
    </source>
</evidence>
<feature type="compositionally biased region" description="Low complexity" evidence="4">
    <location>
        <begin position="186"/>
        <end position="262"/>
    </location>
</feature>
<feature type="region of interest" description="Disordered" evidence="4">
    <location>
        <begin position="173"/>
        <end position="323"/>
    </location>
</feature>
<dbReference type="InterPro" id="IPR003653">
    <property type="entry name" value="Peptidase_C48_C"/>
</dbReference>
<keyword evidence="7" id="KW-1185">Reference proteome</keyword>
<evidence type="ECO:0000256" key="1">
    <source>
        <dbReference type="ARBA" id="ARBA00005234"/>
    </source>
</evidence>
<dbReference type="Proteomes" id="UP001138500">
    <property type="component" value="Unassembled WGS sequence"/>
</dbReference>
<dbReference type="GO" id="GO:0008234">
    <property type="term" value="F:cysteine-type peptidase activity"/>
    <property type="evidence" value="ECO:0007669"/>
    <property type="project" value="InterPro"/>
</dbReference>
<keyword evidence="2" id="KW-0645">Protease</keyword>
<evidence type="ECO:0000313" key="7">
    <source>
        <dbReference type="Proteomes" id="UP001138500"/>
    </source>
</evidence>
<dbReference type="AlphaFoldDB" id="A0A9W7W4H2"/>
<evidence type="ECO:0000256" key="4">
    <source>
        <dbReference type="SAM" id="MobiDB-lite"/>
    </source>
</evidence>
<sequence length="902" mass="99045">MKLRRKRTASQKPAAASPAELPKEVSDDLRTLVQKLNQSYSNTPRLADFISITSDLRLLPDPRLKSIASVFDYHVLDAISWQLTQAAKAQRGKPKALADIAKLAGSPAHVCADLGDLSHSCLKDIRNLVRSGFTYPQITSAWRNAYRQVVPGRTGRQSNKYPGLVLKAVQTALGAESSPKRRPATRSRSLLASTASTSASESESESGPASAASASESESESGSESAASASESESGSESVASASESESESGSESAASAATLSRAKQDHSQHTSLQSTAFSETRRASCSASSTPSPPGNALHTSRGSLHAQSPLRSIEKPRHASLALIDESDYQAHSLVLEEERDAHDHDHDHDHADSEWAGPGERVLEDSDLQPDCSQPDFSQPDFSIDQSMPTGMPHDDSPATAPHLQSPSPSAKGSMSALTSSVNERASLPCDQPIERDTIYPQTPTPSVKAVTSTAATSIEQCSVNRQAEDVPMSQHAAVRSTWSMSVDPAPNLTFRRARSEESEPSTKRRKLSSIPEYPSIYDLIPAAKPSEDRPARRGYTDHDRSLIEEKLSTLDDKAWVSSDILEVILPIFNPSPAKIWVAPWISLPDQQYHRHKTRRLTPAHHMIIVPVFGPTPNHWMLAWVKLDNIRVTEARLFDPYHIDRAAQCQTLLWSFLQSINAEVSDARLEMDNHPLEQKNAFDCGIFIAIRAICMMTSQPCPENDSGVSYWRYFFRLLCQHRYDIHHLLHAPFVDPPKHDSGIRHIDTTDLHAAMSQIAAAAQKQREQQQERATLLKQLATTCDLVRACITSARDHYSEIRRSAEKAIQDARGRLIEGGYNKAEAAWAIPDIRPLPPQAVEQALTSTAAVVVMDMQVYEAQATRLDYTILEGIKAEEAIGQKMQLDALQAQKKVADQGR</sequence>
<feature type="compositionally biased region" description="Polar residues" evidence="4">
    <location>
        <begin position="374"/>
        <end position="392"/>
    </location>
</feature>
<feature type="compositionally biased region" description="Basic and acidic residues" evidence="4">
    <location>
        <begin position="337"/>
        <end position="356"/>
    </location>
</feature>
<reference evidence="6 7" key="1">
    <citation type="journal article" date="2018" name="IMA Fungus">
        <title>IMA Genome-F 10: Nine draft genome sequences of Claviceps purpurea s.lat., including C. arundinis, C. humidiphila, and C. cf. spartinae, pseudomolecules for the pitch canker pathogen Fusarium circinatum, draft genome of Davidsoniella eucalypti, Grosmannia galeiformis, Quambalaria eucalypti, and Teratosphaeria destructans.</title>
        <authorList>
            <person name="Wingfield B.D."/>
            <person name="Liu M."/>
            <person name="Nguyen H.D."/>
            <person name="Lane F.A."/>
            <person name="Morgan S.W."/>
            <person name="De Vos L."/>
            <person name="Wilken P.M."/>
            <person name="Duong T.A."/>
            <person name="Aylward J."/>
            <person name="Coetzee M.P."/>
            <person name="Dadej K."/>
            <person name="De Beer Z.W."/>
            <person name="Findlay W."/>
            <person name="Havenga M."/>
            <person name="Kolarik M."/>
            <person name="Menzies J.G."/>
            <person name="Naidoo K."/>
            <person name="Pochopski O."/>
            <person name="Shoukouhi P."/>
            <person name="Santana Q.C."/>
            <person name="Seifert K.A."/>
            <person name="Soal N."/>
            <person name="Steenkamp E.T."/>
            <person name="Tatham C.T."/>
            <person name="van der Nest M.A."/>
            <person name="Wingfield M.J."/>
        </authorList>
    </citation>
    <scope>NUCLEOTIDE SEQUENCE [LARGE SCALE GENOMIC DNA]</scope>
    <source>
        <strain evidence="6">CMW44962</strain>
    </source>
</reference>